<evidence type="ECO:0000313" key="1">
    <source>
        <dbReference type="EMBL" id="KAJ8982421.1"/>
    </source>
</evidence>
<dbReference type="EMBL" id="JAPWTJ010000124">
    <property type="protein sequence ID" value="KAJ8982421.1"/>
    <property type="molecule type" value="Genomic_DNA"/>
</dbReference>
<proteinExistence type="predicted"/>
<dbReference type="Proteomes" id="UP001162164">
    <property type="component" value="Unassembled WGS sequence"/>
</dbReference>
<comment type="caution">
    <text evidence="1">The sequence shown here is derived from an EMBL/GenBank/DDBJ whole genome shotgun (WGS) entry which is preliminary data.</text>
</comment>
<keyword evidence="2" id="KW-1185">Reference proteome</keyword>
<accession>A0ABQ9JX56</accession>
<name>A0ABQ9JX56_9CUCU</name>
<protein>
    <submittedName>
        <fullName evidence="1">Uncharacterized protein</fullName>
    </submittedName>
</protein>
<reference evidence="1" key="1">
    <citation type="journal article" date="2023" name="Insect Mol. Biol.">
        <title>Genome sequencing provides insights into the evolution of gene families encoding plant cell wall-degrading enzymes in longhorned beetles.</title>
        <authorList>
            <person name="Shin N.R."/>
            <person name="Okamura Y."/>
            <person name="Kirsch R."/>
            <person name="Pauchet Y."/>
        </authorList>
    </citation>
    <scope>NUCLEOTIDE SEQUENCE</scope>
    <source>
        <strain evidence="1">MMC_N1</strain>
    </source>
</reference>
<organism evidence="1 2">
    <name type="scientific">Molorchus minor</name>
    <dbReference type="NCBI Taxonomy" id="1323400"/>
    <lineage>
        <taxon>Eukaryota</taxon>
        <taxon>Metazoa</taxon>
        <taxon>Ecdysozoa</taxon>
        <taxon>Arthropoda</taxon>
        <taxon>Hexapoda</taxon>
        <taxon>Insecta</taxon>
        <taxon>Pterygota</taxon>
        <taxon>Neoptera</taxon>
        <taxon>Endopterygota</taxon>
        <taxon>Coleoptera</taxon>
        <taxon>Polyphaga</taxon>
        <taxon>Cucujiformia</taxon>
        <taxon>Chrysomeloidea</taxon>
        <taxon>Cerambycidae</taxon>
        <taxon>Lamiinae</taxon>
        <taxon>Monochamini</taxon>
        <taxon>Molorchus</taxon>
    </lineage>
</organism>
<gene>
    <name evidence="1" type="ORF">NQ317_007769</name>
</gene>
<sequence>MDIDGNIRSCCYVNCKVQTFSRSQKGQRKRSNSKKPKMEVTKELPKNVLEAAQMATSELLPEKLRDKYDLRHI</sequence>
<evidence type="ECO:0000313" key="2">
    <source>
        <dbReference type="Proteomes" id="UP001162164"/>
    </source>
</evidence>